<evidence type="ECO:0000313" key="3">
    <source>
        <dbReference type="Proteomes" id="UP000198379"/>
    </source>
</evidence>
<dbReference type="Pfam" id="PF13472">
    <property type="entry name" value="Lipase_GDSL_2"/>
    <property type="match status" value="1"/>
</dbReference>
<reference evidence="2 3" key="1">
    <citation type="submission" date="2017-06" db="EMBL/GenBank/DDBJ databases">
        <authorList>
            <person name="Kim H.J."/>
            <person name="Triplett B.A."/>
        </authorList>
    </citation>
    <scope>NUCLEOTIDE SEQUENCE [LARGE SCALE GENOMIC DNA]</scope>
    <source>
        <strain evidence="2 3">DSM 25597</strain>
    </source>
</reference>
<evidence type="ECO:0000313" key="2">
    <source>
        <dbReference type="EMBL" id="SNR85800.1"/>
    </source>
</evidence>
<dbReference type="RefSeq" id="WP_089371755.1">
    <property type="nucleotide sequence ID" value="NZ_BMEP01000001.1"/>
</dbReference>
<gene>
    <name evidence="2" type="ORF">SAMN06265376_103449</name>
</gene>
<dbReference type="OrthoDB" id="9790057at2"/>
<organism evidence="2 3">
    <name type="scientific">Dokdonia pacifica</name>
    <dbReference type="NCBI Taxonomy" id="1627892"/>
    <lineage>
        <taxon>Bacteria</taxon>
        <taxon>Pseudomonadati</taxon>
        <taxon>Bacteroidota</taxon>
        <taxon>Flavobacteriia</taxon>
        <taxon>Flavobacteriales</taxon>
        <taxon>Flavobacteriaceae</taxon>
        <taxon>Dokdonia</taxon>
    </lineage>
</organism>
<keyword evidence="2" id="KW-0378">Hydrolase</keyword>
<dbReference type="Proteomes" id="UP000198379">
    <property type="component" value="Unassembled WGS sequence"/>
</dbReference>
<dbReference type="GO" id="GO:0016788">
    <property type="term" value="F:hydrolase activity, acting on ester bonds"/>
    <property type="evidence" value="ECO:0007669"/>
    <property type="project" value="UniProtKB-ARBA"/>
</dbReference>
<proteinExistence type="predicted"/>
<dbReference type="SUPFAM" id="SSF52266">
    <property type="entry name" value="SGNH hydrolase"/>
    <property type="match status" value="1"/>
</dbReference>
<dbReference type="InterPro" id="IPR013830">
    <property type="entry name" value="SGNH_hydro"/>
</dbReference>
<evidence type="ECO:0000259" key="1">
    <source>
        <dbReference type="Pfam" id="PF13472"/>
    </source>
</evidence>
<name>A0A238ZR30_9FLAO</name>
<feature type="domain" description="SGNH hydrolase-type esterase" evidence="1">
    <location>
        <begin position="57"/>
        <end position="203"/>
    </location>
</feature>
<protein>
    <submittedName>
        <fullName evidence="2">GDSL-like Lipase/Acylhydrolase family protein</fullName>
    </submittedName>
</protein>
<accession>A0A238ZR30</accession>
<dbReference type="InterPro" id="IPR036514">
    <property type="entry name" value="SGNH_hydro_sf"/>
</dbReference>
<dbReference type="Gene3D" id="3.40.50.1110">
    <property type="entry name" value="SGNH hydrolase"/>
    <property type="match status" value="1"/>
</dbReference>
<sequence length="215" mass="24596">MQQIVLTSLFLIISTANLIAQDPHRFDEDMAKFAEMPIPKEKGLTIFTGSSSIRFWENLSDDCNEVVAINTAFGGSHMSDLLYFIDQTVIRFQPETVYIYEGDNDIASEKKPENILKTAKQITAKILASNSKTKIYFISAKPSPSRWQYKEQYLAFNSLLKAYCDSNQQLSYIDVWNPMLAPNGRPISKIFIEDSLHMNRQGYLLWKDIICSTTK</sequence>
<dbReference type="EMBL" id="FZNY01000003">
    <property type="protein sequence ID" value="SNR85800.1"/>
    <property type="molecule type" value="Genomic_DNA"/>
</dbReference>
<dbReference type="AlphaFoldDB" id="A0A238ZR30"/>
<keyword evidence="3" id="KW-1185">Reference proteome</keyword>